<evidence type="ECO:0000259" key="4">
    <source>
        <dbReference type="PROSITE" id="PS51077"/>
    </source>
</evidence>
<proteinExistence type="predicted"/>
<dbReference type="SUPFAM" id="SSF55781">
    <property type="entry name" value="GAF domain-like"/>
    <property type="match status" value="1"/>
</dbReference>
<evidence type="ECO:0000256" key="1">
    <source>
        <dbReference type="ARBA" id="ARBA00023015"/>
    </source>
</evidence>
<dbReference type="InterPro" id="IPR014757">
    <property type="entry name" value="Tscrpt_reg_IclR_C"/>
</dbReference>
<dbReference type="InterPro" id="IPR005471">
    <property type="entry name" value="Tscrpt_reg_IclR_N"/>
</dbReference>
<keyword evidence="7" id="KW-1185">Reference proteome</keyword>
<dbReference type="SUPFAM" id="SSF46785">
    <property type="entry name" value="Winged helix' DNA-binding domain"/>
    <property type="match status" value="1"/>
</dbReference>
<sequence>MDKTLIKGLALLEHVVMAGEPVSISELSREIGLTKSNIHRTLTSLQSAGYLLFDPTSRRYYPSWKLPQLGDVARAQFPFRRATMPFVEALSAALGESAHFALPSGDDVVFIANATPRTGSAAVMPDNHRLPSGDTAFGLALAAGDLPEGAERHGACVVLREHPLRQTFEVATPVLGVHGQVIGAFGISGPRARFDAALIELQEQRILAICDDVTRNIAGVVVPTGLSGDAA</sequence>
<reference evidence="7" key="1">
    <citation type="submission" date="2016-10" db="EMBL/GenBank/DDBJ databases">
        <authorList>
            <person name="Varghese N."/>
            <person name="Submissions S."/>
        </authorList>
    </citation>
    <scope>NUCLEOTIDE SEQUENCE [LARGE SCALE GENOMIC DNA]</scope>
    <source>
        <strain evidence="7">DSM 26894</strain>
    </source>
</reference>
<organism evidence="6 7">
    <name type="scientific">Alloyangia pacifica</name>
    <dbReference type="NCBI Taxonomy" id="311180"/>
    <lineage>
        <taxon>Bacteria</taxon>
        <taxon>Pseudomonadati</taxon>
        <taxon>Pseudomonadota</taxon>
        <taxon>Alphaproteobacteria</taxon>
        <taxon>Rhodobacterales</taxon>
        <taxon>Roseobacteraceae</taxon>
        <taxon>Alloyangia</taxon>
    </lineage>
</organism>
<dbReference type="GO" id="GO:0003677">
    <property type="term" value="F:DNA binding"/>
    <property type="evidence" value="ECO:0007669"/>
    <property type="project" value="UniProtKB-KW"/>
</dbReference>
<evidence type="ECO:0000256" key="3">
    <source>
        <dbReference type="ARBA" id="ARBA00023163"/>
    </source>
</evidence>
<dbReference type="PROSITE" id="PS51077">
    <property type="entry name" value="HTH_ICLR"/>
    <property type="match status" value="1"/>
</dbReference>
<gene>
    <name evidence="6" type="ORF">SAMN04488050_11857</name>
</gene>
<feature type="domain" description="HTH iclR-type" evidence="4">
    <location>
        <begin position="2"/>
        <end position="64"/>
    </location>
</feature>
<evidence type="ECO:0000313" key="6">
    <source>
        <dbReference type="EMBL" id="SFT23888.1"/>
    </source>
</evidence>
<evidence type="ECO:0000256" key="2">
    <source>
        <dbReference type="ARBA" id="ARBA00023125"/>
    </source>
</evidence>
<dbReference type="InterPro" id="IPR036388">
    <property type="entry name" value="WH-like_DNA-bd_sf"/>
</dbReference>
<dbReference type="STRING" id="311180.SAMN04488050_11857"/>
<keyword evidence="2 6" id="KW-0238">DNA-binding</keyword>
<accession>A0A1I6WD30</accession>
<protein>
    <submittedName>
        <fullName evidence="6">DNA-binding transcriptional regulator, IclR family</fullName>
    </submittedName>
</protein>
<name>A0A1I6WD30_9RHOB</name>
<dbReference type="PANTHER" id="PTHR30136:SF35">
    <property type="entry name" value="HTH-TYPE TRANSCRIPTIONAL REGULATOR RV1719"/>
    <property type="match status" value="1"/>
</dbReference>
<dbReference type="InterPro" id="IPR050707">
    <property type="entry name" value="HTH_MetabolicPath_Reg"/>
</dbReference>
<keyword evidence="3" id="KW-0804">Transcription</keyword>
<dbReference type="Proteomes" id="UP000199392">
    <property type="component" value="Unassembled WGS sequence"/>
</dbReference>
<dbReference type="GO" id="GO:0003700">
    <property type="term" value="F:DNA-binding transcription factor activity"/>
    <property type="evidence" value="ECO:0007669"/>
    <property type="project" value="TreeGrafter"/>
</dbReference>
<evidence type="ECO:0000259" key="5">
    <source>
        <dbReference type="PROSITE" id="PS51078"/>
    </source>
</evidence>
<dbReference type="Gene3D" id="1.10.10.10">
    <property type="entry name" value="Winged helix-like DNA-binding domain superfamily/Winged helix DNA-binding domain"/>
    <property type="match status" value="1"/>
</dbReference>
<dbReference type="Pfam" id="PF09339">
    <property type="entry name" value="HTH_IclR"/>
    <property type="match status" value="1"/>
</dbReference>
<dbReference type="PANTHER" id="PTHR30136">
    <property type="entry name" value="HELIX-TURN-HELIX TRANSCRIPTIONAL REGULATOR, ICLR FAMILY"/>
    <property type="match status" value="1"/>
</dbReference>
<dbReference type="CDD" id="cd00090">
    <property type="entry name" value="HTH_ARSR"/>
    <property type="match status" value="1"/>
</dbReference>
<dbReference type="InterPro" id="IPR036390">
    <property type="entry name" value="WH_DNA-bd_sf"/>
</dbReference>
<feature type="domain" description="IclR-ED" evidence="5">
    <location>
        <begin position="65"/>
        <end position="231"/>
    </location>
</feature>
<dbReference type="OrthoDB" id="8357778at2"/>
<dbReference type="Gene3D" id="3.30.450.40">
    <property type="match status" value="2"/>
</dbReference>
<dbReference type="GO" id="GO:0045892">
    <property type="term" value="P:negative regulation of DNA-templated transcription"/>
    <property type="evidence" value="ECO:0007669"/>
    <property type="project" value="TreeGrafter"/>
</dbReference>
<dbReference type="SMART" id="SM00346">
    <property type="entry name" value="HTH_ICLR"/>
    <property type="match status" value="1"/>
</dbReference>
<dbReference type="AlphaFoldDB" id="A0A1I6WD30"/>
<dbReference type="PROSITE" id="PS51078">
    <property type="entry name" value="ICLR_ED"/>
    <property type="match status" value="1"/>
</dbReference>
<keyword evidence="1" id="KW-0805">Transcription regulation</keyword>
<dbReference type="InterPro" id="IPR011991">
    <property type="entry name" value="ArsR-like_HTH"/>
</dbReference>
<dbReference type="RefSeq" id="WP_092430430.1">
    <property type="nucleotide sequence ID" value="NZ_FNCL01000019.1"/>
</dbReference>
<dbReference type="InterPro" id="IPR029016">
    <property type="entry name" value="GAF-like_dom_sf"/>
</dbReference>
<evidence type="ECO:0000313" key="7">
    <source>
        <dbReference type="Proteomes" id="UP000199392"/>
    </source>
</evidence>
<dbReference type="EMBL" id="FOZW01000018">
    <property type="protein sequence ID" value="SFT23888.1"/>
    <property type="molecule type" value="Genomic_DNA"/>
</dbReference>